<dbReference type="InterPro" id="IPR011006">
    <property type="entry name" value="CheY-like_superfamily"/>
</dbReference>
<dbReference type="InterPro" id="IPR019734">
    <property type="entry name" value="TPR_rpt"/>
</dbReference>
<dbReference type="SUPFAM" id="SSF52172">
    <property type="entry name" value="CheY-like"/>
    <property type="match status" value="1"/>
</dbReference>
<evidence type="ECO:0000259" key="3">
    <source>
        <dbReference type="PROSITE" id="PS50110"/>
    </source>
</evidence>
<dbReference type="GO" id="GO:0035269">
    <property type="term" value="P:protein O-linked glycosylation via mannose"/>
    <property type="evidence" value="ECO:0007669"/>
    <property type="project" value="TreeGrafter"/>
</dbReference>
<keyword evidence="1" id="KW-0597">Phosphoprotein</keyword>
<reference evidence="5" key="1">
    <citation type="submission" date="2017-04" db="EMBL/GenBank/DDBJ databases">
        <authorList>
            <person name="Varghese N."/>
            <person name="Submissions S."/>
        </authorList>
    </citation>
    <scope>NUCLEOTIDE SEQUENCE [LARGE SCALE GENOMIC DNA]</scope>
    <source>
        <strain evidence="5">RKEM611</strain>
    </source>
</reference>
<protein>
    <submittedName>
        <fullName evidence="4">Tetratricopeptide repeat-containing protein</fullName>
    </submittedName>
</protein>
<proteinExistence type="predicted"/>
<dbReference type="SMART" id="SM00028">
    <property type="entry name" value="TPR"/>
    <property type="match status" value="4"/>
</dbReference>
<gene>
    <name evidence="4" type="ORF">SAMN06296036_11925</name>
</gene>
<dbReference type="RefSeq" id="WP_132322543.1">
    <property type="nucleotide sequence ID" value="NZ_FWZT01000019.1"/>
</dbReference>
<keyword evidence="2" id="KW-0802">TPR repeat</keyword>
<dbReference type="EMBL" id="FWZT01000019">
    <property type="protein sequence ID" value="SMF57862.1"/>
    <property type="molecule type" value="Genomic_DNA"/>
</dbReference>
<dbReference type="SUPFAM" id="SSF48452">
    <property type="entry name" value="TPR-like"/>
    <property type="match status" value="1"/>
</dbReference>
<accession>A0A1Y6CIW2</accession>
<dbReference type="PANTHER" id="PTHR44216:SF3">
    <property type="entry name" value="PROTEIN O-MANNOSYL-TRANSFERASE TMTC2"/>
    <property type="match status" value="1"/>
</dbReference>
<feature type="domain" description="Response regulatory" evidence="3">
    <location>
        <begin position="8"/>
        <end position="126"/>
    </location>
</feature>
<dbReference type="GO" id="GO:0000030">
    <property type="term" value="F:mannosyltransferase activity"/>
    <property type="evidence" value="ECO:0007669"/>
    <property type="project" value="TreeGrafter"/>
</dbReference>
<dbReference type="PANTHER" id="PTHR44216">
    <property type="entry name" value="PROTEIN O-MANNOSYL-TRANSFERASE TMTC2"/>
    <property type="match status" value="1"/>
</dbReference>
<dbReference type="Pfam" id="PF00072">
    <property type="entry name" value="Response_reg"/>
    <property type="match status" value="1"/>
</dbReference>
<dbReference type="InterPro" id="IPR011990">
    <property type="entry name" value="TPR-like_helical_dom_sf"/>
</dbReference>
<sequence length="416" mass="46881">MTTNTGKRVAVMDADLHYREILTQYCLEEGYQDVAEYESPDDLAKALDTEKFDLFIVDWSAKGQITGAGIVNRIRAKQATALTPILVFSGVISEHDMTLTEEFFSMDFLQKPVTQSIFRTKLQAVNKEYQWYQANFRLIDKAFKKGCENLQAIKSILKLLDKAPNPIPLGLLVSDVLLEKNQLSACEAVQKKILAVDKKNIRALSNLGKIALERKENHKAYQFLKAADKISPDNLGRICTLGQLELQEQESQLAKDTFARGLEIDSQSEAANAGAIIAQNLDEFLCSKPPSISKPFACLMNSIGISKVQSGAIDDGITHYQSALSFLNNRRDKTKVMFNIGYGYFRQEDYENAMAWFERSFQESQDRFAKASTYAELVKKQFGIKQNLMTLSNADDLDQKFPDSSEDVDEFFEMIG</sequence>
<dbReference type="OrthoDB" id="8595302at2"/>
<dbReference type="Gene3D" id="3.40.50.2300">
    <property type="match status" value="1"/>
</dbReference>
<keyword evidence="5" id="KW-1185">Reference proteome</keyword>
<dbReference type="STRING" id="1513793.SAMN06296036_11925"/>
<dbReference type="SMART" id="SM00448">
    <property type="entry name" value="REC"/>
    <property type="match status" value="1"/>
</dbReference>
<evidence type="ECO:0000313" key="4">
    <source>
        <dbReference type="EMBL" id="SMF57862.1"/>
    </source>
</evidence>
<evidence type="ECO:0000256" key="2">
    <source>
        <dbReference type="PROSITE-ProRule" id="PRU00339"/>
    </source>
</evidence>
<dbReference type="Pfam" id="PF13181">
    <property type="entry name" value="TPR_8"/>
    <property type="match status" value="2"/>
</dbReference>
<dbReference type="AlphaFoldDB" id="A0A1Y6CIW2"/>
<dbReference type="PROSITE" id="PS50005">
    <property type="entry name" value="TPR"/>
    <property type="match status" value="2"/>
</dbReference>
<name>A0A1Y6CIW2_9BACT</name>
<dbReference type="InterPro" id="IPR052384">
    <property type="entry name" value="TMTC_O-mannosyltransferase"/>
</dbReference>
<evidence type="ECO:0000256" key="1">
    <source>
        <dbReference type="PROSITE-ProRule" id="PRU00169"/>
    </source>
</evidence>
<evidence type="ECO:0000313" key="5">
    <source>
        <dbReference type="Proteomes" id="UP000192907"/>
    </source>
</evidence>
<dbReference type="InterPro" id="IPR001789">
    <property type="entry name" value="Sig_transdc_resp-reg_receiver"/>
</dbReference>
<dbReference type="PROSITE" id="PS50110">
    <property type="entry name" value="RESPONSE_REGULATORY"/>
    <property type="match status" value="1"/>
</dbReference>
<organism evidence="4 5">
    <name type="scientific">Pseudobacteriovorax antillogorgiicola</name>
    <dbReference type="NCBI Taxonomy" id="1513793"/>
    <lineage>
        <taxon>Bacteria</taxon>
        <taxon>Pseudomonadati</taxon>
        <taxon>Bdellovibrionota</taxon>
        <taxon>Oligoflexia</taxon>
        <taxon>Oligoflexales</taxon>
        <taxon>Pseudobacteriovoracaceae</taxon>
        <taxon>Pseudobacteriovorax</taxon>
    </lineage>
</organism>
<dbReference type="Proteomes" id="UP000192907">
    <property type="component" value="Unassembled WGS sequence"/>
</dbReference>
<feature type="modified residue" description="4-aspartylphosphate" evidence="1">
    <location>
        <position position="58"/>
    </location>
</feature>
<feature type="repeat" description="TPR" evidence="2">
    <location>
        <begin position="334"/>
        <end position="367"/>
    </location>
</feature>
<feature type="repeat" description="TPR" evidence="2">
    <location>
        <begin position="201"/>
        <end position="234"/>
    </location>
</feature>
<dbReference type="GO" id="GO:0000160">
    <property type="term" value="P:phosphorelay signal transduction system"/>
    <property type="evidence" value="ECO:0007669"/>
    <property type="project" value="InterPro"/>
</dbReference>
<dbReference type="Gene3D" id="1.25.40.10">
    <property type="entry name" value="Tetratricopeptide repeat domain"/>
    <property type="match status" value="2"/>
</dbReference>